<dbReference type="WBParaSite" id="PSAMB.scaffold6014size10378.g27780.t1">
    <property type="protein sequence ID" value="PSAMB.scaffold6014size10378.g27780.t1"/>
    <property type="gene ID" value="PSAMB.scaffold6014size10378.g27780"/>
</dbReference>
<accession>A0A914WZI7</accession>
<proteinExistence type="predicted"/>
<protein>
    <submittedName>
        <fullName evidence="2">Uncharacterized protein</fullName>
    </submittedName>
</protein>
<dbReference type="AlphaFoldDB" id="A0A914WZI7"/>
<name>A0A914WZI7_9BILA</name>
<reference evidence="2" key="1">
    <citation type="submission" date="2022-11" db="UniProtKB">
        <authorList>
            <consortium name="WormBaseParasite"/>
        </authorList>
    </citation>
    <scope>IDENTIFICATION</scope>
</reference>
<dbReference type="Proteomes" id="UP000887566">
    <property type="component" value="Unplaced"/>
</dbReference>
<evidence type="ECO:0000313" key="2">
    <source>
        <dbReference type="WBParaSite" id="PSAMB.scaffold6014size10378.g27780.t1"/>
    </source>
</evidence>
<organism evidence="1 2">
    <name type="scientific">Plectus sambesii</name>
    <dbReference type="NCBI Taxonomy" id="2011161"/>
    <lineage>
        <taxon>Eukaryota</taxon>
        <taxon>Metazoa</taxon>
        <taxon>Ecdysozoa</taxon>
        <taxon>Nematoda</taxon>
        <taxon>Chromadorea</taxon>
        <taxon>Plectida</taxon>
        <taxon>Plectina</taxon>
        <taxon>Plectoidea</taxon>
        <taxon>Plectidae</taxon>
        <taxon>Plectus</taxon>
    </lineage>
</organism>
<sequence>MNEVRHTPPPIALSTMYDHSLLEDSKLRQIFTTASDYPRPTSSAIIRENPTMLPIDARRPFPFFCASGMMSSITTQIIAPAANASAYGIIDSISVTAAAPITADNGSTCKQYE</sequence>
<keyword evidence="1" id="KW-1185">Reference proteome</keyword>
<evidence type="ECO:0000313" key="1">
    <source>
        <dbReference type="Proteomes" id="UP000887566"/>
    </source>
</evidence>